<name>A0AAV7AAC4_ENGPU</name>
<dbReference type="SUPFAM" id="SSF57184">
    <property type="entry name" value="Growth factor receptor domain"/>
    <property type="match status" value="1"/>
</dbReference>
<keyword evidence="5" id="KW-0964">Secreted</keyword>
<evidence type="ECO:0000256" key="1">
    <source>
        <dbReference type="ARBA" id="ARBA00004138"/>
    </source>
</evidence>
<evidence type="ECO:0000256" key="8">
    <source>
        <dbReference type="ARBA" id="ARBA00022729"/>
    </source>
</evidence>
<dbReference type="FunFam" id="2.10.25.10:FF:000038">
    <property type="entry name" value="Fibrillin 2"/>
    <property type="match status" value="2"/>
</dbReference>
<evidence type="ECO:0000256" key="3">
    <source>
        <dbReference type="ARBA" id="ARBA00004613"/>
    </source>
</evidence>
<dbReference type="InterPro" id="IPR042235">
    <property type="entry name" value="ZP-C_dom"/>
</dbReference>
<dbReference type="Gene3D" id="2.60.40.3210">
    <property type="entry name" value="Zona pellucida, ZP-N domain"/>
    <property type="match status" value="1"/>
</dbReference>
<evidence type="ECO:0000256" key="9">
    <source>
        <dbReference type="ARBA" id="ARBA00022737"/>
    </source>
</evidence>
<feature type="chain" id="PRO_5043585876" description="Uromodulin" evidence="15">
    <location>
        <begin position="18"/>
        <end position="929"/>
    </location>
</feature>
<dbReference type="Pfam" id="PF23283">
    <property type="entry name" value="D8C_UMOD"/>
    <property type="match status" value="1"/>
</dbReference>
<protein>
    <recommendedName>
        <fullName evidence="20">Uromodulin</fullName>
    </recommendedName>
</protein>
<dbReference type="InterPro" id="IPR018097">
    <property type="entry name" value="EGF_Ca-bd_CS"/>
</dbReference>
<organism evidence="18 19">
    <name type="scientific">Engystomops pustulosus</name>
    <name type="common">Tungara frog</name>
    <name type="synonym">Physalaemus pustulosus</name>
    <dbReference type="NCBI Taxonomy" id="76066"/>
    <lineage>
        <taxon>Eukaryota</taxon>
        <taxon>Metazoa</taxon>
        <taxon>Chordata</taxon>
        <taxon>Craniata</taxon>
        <taxon>Vertebrata</taxon>
        <taxon>Euteleostomi</taxon>
        <taxon>Amphibia</taxon>
        <taxon>Batrachia</taxon>
        <taxon>Anura</taxon>
        <taxon>Neobatrachia</taxon>
        <taxon>Hyloidea</taxon>
        <taxon>Leptodactylidae</taxon>
        <taxon>Leiuperinae</taxon>
        <taxon>Engystomops</taxon>
    </lineage>
</organism>
<dbReference type="InterPro" id="IPR000152">
    <property type="entry name" value="EGF-type_Asp/Asn_hydroxyl_site"/>
</dbReference>
<dbReference type="InterPro" id="IPR057774">
    <property type="entry name" value="D8C_UMOD/GP2/OIT3-like"/>
</dbReference>
<dbReference type="SMART" id="SM00179">
    <property type="entry name" value="EGF_CA"/>
    <property type="match status" value="2"/>
</dbReference>
<dbReference type="GO" id="GO:0098552">
    <property type="term" value="C:side of membrane"/>
    <property type="evidence" value="ECO:0007669"/>
    <property type="project" value="UniProtKB-KW"/>
</dbReference>
<dbReference type="Proteomes" id="UP000824782">
    <property type="component" value="Unassembled WGS sequence"/>
</dbReference>
<keyword evidence="6 14" id="KW-0245">EGF-like domain</keyword>
<keyword evidence="4" id="KW-1003">Cell membrane</keyword>
<dbReference type="InterPro" id="IPR001881">
    <property type="entry name" value="EGF-like_Ca-bd_dom"/>
</dbReference>
<dbReference type="InterPro" id="IPR036465">
    <property type="entry name" value="vWFA_dom_sf"/>
</dbReference>
<dbReference type="InterPro" id="IPR055355">
    <property type="entry name" value="ZP-C"/>
</dbReference>
<evidence type="ECO:0000256" key="5">
    <source>
        <dbReference type="ARBA" id="ARBA00022525"/>
    </source>
</evidence>
<dbReference type="InterPro" id="IPR024731">
    <property type="entry name" value="NELL2-like_EGF"/>
</dbReference>
<dbReference type="InterPro" id="IPR000742">
    <property type="entry name" value="EGF"/>
</dbReference>
<keyword evidence="9" id="KW-0677">Repeat</keyword>
<dbReference type="Pfam" id="PF12947">
    <property type="entry name" value="EGF_3"/>
    <property type="match status" value="1"/>
</dbReference>
<keyword evidence="7" id="KW-0336">GPI-anchor</keyword>
<evidence type="ECO:0000256" key="10">
    <source>
        <dbReference type="ARBA" id="ARBA00023136"/>
    </source>
</evidence>
<evidence type="ECO:0000256" key="11">
    <source>
        <dbReference type="ARBA" id="ARBA00023157"/>
    </source>
</evidence>
<dbReference type="AlphaFoldDB" id="A0AAV7AAC4"/>
<dbReference type="SUPFAM" id="SSF53300">
    <property type="entry name" value="vWA-like"/>
    <property type="match status" value="1"/>
</dbReference>
<feature type="domain" description="ZP" evidence="17">
    <location>
        <begin position="623"/>
        <end position="880"/>
    </location>
</feature>
<keyword evidence="12" id="KW-0325">Glycoprotein</keyword>
<dbReference type="SMART" id="SM00241">
    <property type="entry name" value="ZP"/>
    <property type="match status" value="1"/>
</dbReference>
<dbReference type="InterPro" id="IPR056861">
    <property type="entry name" value="HMCN1-like_VWA"/>
</dbReference>
<evidence type="ECO:0000313" key="18">
    <source>
        <dbReference type="EMBL" id="KAG8558232.1"/>
    </source>
</evidence>
<dbReference type="GO" id="GO:0005509">
    <property type="term" value="F:calcium ion binding"/>
    <property type="evidence" value="ECO:0007669"/>
    <property type="project" value="InterPro"/>
</dbReference>
<evidence type="ECO:0008006" key="20">
    <source>
        <dbReference type="Google" id="ProtNLM"/>
    </source>
</evidence>
<evidence type="ECO:0000256" key="13">
    <source>
        <dbReference type="ARBA" id="ARBA00023288"/>
    </source>
</evidence>
<dbReference type="Gene3D" id="3.40.50.410">
    <property type="entry name" value="von Willebrand factor, type A domain"/>
    <property type="match status" value="1"/>
</dbReference>
<dbReference type="CDD" id="cd00054">
    <property type="entry name" value="EGF_CA"/>
    <property type="match status" value="2"/>
</dbReference>
<evidence type="ECO:0000256" key="4">
    <source>
        <dbReference type="ARBA" id="ARBA00022475"/>
    </source>
</evidence>
<accession>A0AAV7AAC4</accession>
<dbReference type="InterPro" id="IPR049883">
    <property type="entry name" value="NOTCH1_EGF-like"/>
</dbReference>
<dbReference type="Pfam" id="PF00100">
    <property type="entry name" value="Zona_pellucida"/>
    <property type="match status" value="1"/>
</dbReference>
<dbReference type="Pfam" id="PF25106">
    <property type="entry name" value="VWA_4"/>
    <property type="match status" value="1"/>
</dbReference>
<dbReference type="GO" id="GO:0005576">
    <property type="term" value="C:extracellular region"/>
    <property type="evidence" value="ECO:0007669"/>
    <property type="project" value="UniProtKB-SubCell"/>
</dbReference>
<proteinExistence type="predicted"/>
<gene>
    <name evidence="18" type="ORF">GDO81_016921</name>
</gene>
<dbReference type="SMART" id="SM00181">
    <property type="entry name" value="EGF"/>
    <property type="match status" value="3"/>
</dbReference>
<feature type="domain" description="EGF-like" evidence="16">
    <location>
        <begin position="395"/>
        <end position="436"/>
    </location>
</feature>
<dbReference type="InterPro" id="IPR001507">
    <property type="entry name" value="ZP_dom"/>
</dbReference>
<evidence type="ECO:0000256" key="6">
    <source>
        <dbReference type="ARBA" id="ARBA00022536"/>
    </source>
</evidence>
<dbReference type="PROSITE" id="PS01187">
    <property type="entry name" value="EGF_CA"/>
    <property type="match status" value="1"/>
</dbReference>
<comment type="subcellular location">
    <subcellularLocation>
        <location evidence="2">Cell membrane</location>
        <topology evidence="2">Lipid-anchor</topology>
        <topology evidence="2">GPI-anchor</topology>
    </subcellularLocation>
    <subcellularLocation>
        <location evidence="1">Cell projection</location>
        <location evidence="1">Cilium</location>
    </subcellularLocation>
    <subcellularLocation>
        <location evidence="3">Secreted</location>
    </subcellularLocation>
</comment>
<keyword evidence="8 15" id="KW-0732">Signal</keyword>
<dbReference type="FunFam" id="2.60.40.4100:FF:000001">
    <property type="entry name" value="alpha-tectorin isoform X1"/>
    <property type="match status" value="1"/>
</dbReference>
<keyword evidence="11" id="KW-1015">Disulfide bond</keyword>
<dbReference type="PROSITE" id="PS50026">
    <property type="entry name" value="EGF_3"/>
    <property type="match status" value="1"/>
</dbReference>
<comment type="caution">
    <text evidence="18">The sequence shown here is derived from an EMBL/GenBank/DDBJ whole genome shotgun (WGS) entry which is preliminary data.</text>
</comment>
<evidence type="ECO:0000256" key="14">
    <source>
        <dbReference type="PROSITE-ProRule" id="PRU00076"/>
    </source>
</evidence>
<evidence type="ECO:0000256" key="2">
    <source>
        <dbReference type="ARBA" id="ARBA00004609"/>
    </source>
</evidence>
<reference evidence="18" key="1">
    <citation type="thesis" date="2020" institute="ProQuest LLC" country="789 East Eisenhower Parkway, Ann Arbor, MI, USA">
        <title>Comparative Genomics and Chromosome Evolution.</title>
        <authorList>
            <person name="Mudd A.B."/>
        </authorList>
    </citation>
    <scope>NUCLEOTIDE SEQUENCE</scope>
    <source>
        <strain evidence="18">237g6f4</strain>
        <tissue evidence="18">Blood</tissue>
    </source>
</reference>
<dbReference type="Gene3D" id="2.60.40.4100">
    <property type="entry name" value="Zona pellucida, ZP-C domain"/>
    <property type="match status" value="1"/>
</dbReference>
<evidence type="ECO:0000313" key="19">
    <source>
        <dbReference type="Proteomes" id="UP000824782"/>
    </source>
</evidence>
<evidence type="ECO:0000259" key="17">
    <source>
        <dbReference type="PROSITE" id="PS51034"/>
    </source>
</evidence>
<keyword evidence="13" id="KW-0449">Lipoprotein</keyword>
<dbReference type="GO" id="GO:0005929">
    <property type="term" value="C:cilium"/>
    <property type="evidence" value="ECO:0007669"/>
    <property type="project" value="UniProtKB-SubCell"/>
</dbReference>
<comment type="caution">
    <text evidence="14">Lacks conserved residue(s) required for the propagation of feature annotation.</text>
</comment>
<dbReference type="Pfam" id="PF07645">
    <property type="entry name" value="EGF_CA"/>
    <property type="match status" value="1"/>
</dbReference>
<evidence type="ECO:0000256" key="12">
    <source>
        <dbReference type="ARBA" id="ARBA00023180"/>
    </source>
</evidence>
<keyword evidence="10" id="KW-0472">Membrane</keyword>
<evidence type="ECO:0000256" key="15">
    <source>
        <dbReference type="SAM" id="SignalP"/>
    </source>
</evidence>
<dbReference type="PROSITE" id="PS00010">
    <property type="entry name" value="ASX_HYDROXYL"/>
    <property type="match status" value="2"/>
</dbReference>
<evidence type="ECO:0000256" key="7">
    <source>
        <dbReference type="ARBA" id="ARBA00022622"/>
    </source>
</evidence>
<dbReference type="PROSITE" id="PS01186">
    <property type="entry name" value="EGF_2"/>
    <property type="match status" value="2"/>
</dbReference>
<dbReference type="EMBL" id="WNYA01000008">
    <property type="protein sequence ID" value="KAG8558232.1"/>
    <property type="molecule type" value="Genomic_DNA"/>
</dbReference>
<dbReference type="InterPro" id="IPR009030">
    <property type="entry name" value="Growth_fac_rcpt_cys_sf"/>
</dbReference>
<dbReference type="PANTHER" id="PTHR14002:SF40">
    <property type="entry name" value="UROMODULIN"/>
    <property type="match status" value="1"/>
</dbReference>
<dbReference type="PANTHER" id="PTHR14002">
    <property type="entry name" value="ENDOGLIN/TGF-BETA RECEPTOR TYPE III"/>
    <property type="match status" value="1"/>
</dbReference>
<dbReference type="Gene3D" id="2.10.25.10">
    <property type="entry name" value="Laminin"/>
    <property type="match status" value="3"/>
</dbReference>
<feature type="signal peptide" evidence="15">
    <location>
        <begin position="1"/>
        <end position="17"/>
    </location>
</feature>
<sequence>MILQCFIILLLCKQSLSATISPNGFNQQCTSQTVSSSLTYVVDVSGSMSDDLYQLKLVNRWVLDRVSAQFPCGVRTYTMVEFNDPEIGPTRVTGSRAEFADYFNNLYANGGGDCPELAMGGLELGLKRSPDNSVIMVLTDASAKDYNDTTLMNNIYTLVASTRSQVFFLITGLCDGLDDPRYLAYRDVASKSFGHVFHINLSEMNNVFYYLDFILSRPVNTSRRLYSVEYNGGYNSGQFIVAELFSKVIVMTDGLISAIFILGPDNNLIPTETVVSENWGSVHVVKNPPNGTWTINCDGAGRYALTVQGLDATNTSATTDCSKCHPNATCVESSGRKECHCNDGLIGDGFVCQDIDECAYSWTHNCSGSCVNTYGSYRCECALGYIKNPSDICVDIDECSDRNLSSCHPLANCTNNHGGYLCTCPYGYYGDGHNCEVNECLTGVCGQNMDCAKSKGYYNCFEPCSNYVSLDDPWRSIHRGYGYNCDSWLSGWYRFIGAGGNRMTESCVPEMHCNTDAPIWINGTHPLEGEGIVNLTACSHWNRDCCYWKSNVQIKACPGGYHVYKIDGVPFCQSAYCTDPAISKDECLCSEDEECRIIDGKNKCVCKNGREIYDIEDLNLDLQCGTERITASFHTCQLRNLHLNVSNINLQDNTCIGFPDMNNTGVISATTSLQAGACGNYLVNNGTHATYGNRMYVRMQTDEIIIRNYEVVLEFSCSYPLDLQLSLDPLIPIVSSVIVTIEGKGEFKAQMVLYKDESYTSQYEDGGIGLSTKATLYVAVSLEGENSFQYVLVMKDCFATPSKDFYDPVKYYIIQNKCPNRRDRTISVKENGVSQQGRFSVQMFKFVGDYNSVYLHCEASICDTTREMCKPSCSGLRSSFHQNNKDAFVLGYGPIVASRSADDSTSDATGIHALWTTLLLSLLCFKNFF</sequence>
<evidence type="ECO:0000259" key="16">
    <source>
        <dbReference type="PROSITE" id="PS50026"/>
    </source>
</evidence>
<dbReference type="PROSITE" id="PS51034">
    <property type="entry name" value="ZP_2"/>
    <property type="match status" value="1"/>
</dbReference>
<dbReference type="GO" id="GO:0005886">
    <property type="term" value="C:plasma membrane"/>
    <property type="evidence" value="ECO:0007669"/>
    <property type="project" value="UniProtKB-SubCell"/>
</dbReference>
<keyword evidence="19" id="KW-1185">Reference proteome</keyword>